<feature type="transmembrane region" description="Helical" evidence="1">
    <location>
        <begin position="12"/>
        <end position="32"/>
    </location>
</feature>
<reference evidence="3" key="1">
    <citation type="journal article" date="2019" name="Int. J. Syst. Evol. Microbiol.">
        <title>The Global Catalogue of Microorganisms (GCM) 10K type strain sequencing project: providing services to taxonomists for standard genome sequencing and annotation.</title>
        <authorList>
            <consortium name="The Broad Institute Genomics Platform"/>
            <consortium name="The Broad Institute Genome Sequencing Center for Infectious Disease"/>
            <person name="Wu L."/>
            <person name="Ma J."/>
        </authorList>
    </citation>
    <scope>NUCLEOTIDE SEQUENCE [LARGE SCALE GENOMIC DNA]</scope>
    <source>
        <strain evidence="3">JCM 10425</strain>
    </source>
</reference>
<keyword evidence="3" id="KW-1185">Reference proteome</keyword>
<evidence type="ECO:0000313" key="2">
    <source>
        <dbReference type="EMBL" id="GAA0273178.1"/>
    </source>
</evidence>
<sequence length="207" mass="21532">MTTTTVVAPPTTDLRALAVTAGGVLFAIGNAMHPWEHDEAALTYPTWAGAHVVFAAGAVLVAAGLGALRQRLARSKAAVVGLGFLWVALVLMPVSSYAEAYVAPAVGRDGFTAIEESTVLFGLVSGLPLLIGPLLIVFGALRHKLLPLWITLSFLGTTLGLVLAPAVPKEGYAIIPGTVIFGLGIAAAGWLSFHVKRSTDDRDRAPE</sequence>
<name>A0ABP3ETD8_9ACTN</name>
<dbReference type="Proteomes" id="UP001500967">
    <property type="component" value="Unassembled WGS sequence"/>
</dbReference>
<organism evidence="2 3">
    <name type="scientific">Cryptosporangium japonicum</name>
    <dbReference type="NCBI Taxonomy" id="80872"/>
    <lineage>
        <taxon>Bacteria</taxon>
        <taxon>Bacillati</taxon>
        <taxon>Actinomycetota</taxon>
        <taxon>Actinomycetes</taxon>
        <taxon>Cryptosporangiales</taxon>
        <taxon>Cryptosporangiaceae</taxon>
        <taxon>Cryptosporangium</taxon>
    </lineage>
</organism>
<dbReference type="EMBL" id="BAAAGX010000032">
    <property type="protein sequence ID" value="GAA0273178.1"/>
    <property type="molecule type" value="Genomic_DNA"/>
</dbReference>
<accession>A0ABP3ETD8</accession>
<feature type="transmembrane region" description="Helical" evidence="1">
    <location>
        <begin position="118"/>
        <end position="141"/>
    </location>
</feature>
<keyword evidence="1" id="KW-1133">Transmembrane helix</keyword>
<evidence type="ECO:0000313" key="3">
    <source>
        <dbReference type="Proteomes" id="UP001500967"/>
    </source>
</evidence>
<feature type="transmembrane region" description="Helical" evidence="1">
    <location>
        <begin position="148"/>
        <end position="167"/>
    </location>
</feature>
<dbReference type="RefSeq" id="WP_344653306.1">
    <property type="nucleotide sequence ID" value="NZ_BAAAGX010000032.1"/>
</dbReference>
<evidence type="ECO:0000256" key="1">
    <source>
        <dbReference type="SAM" id="Phobius"/>
    </source>
</evidence>
<comment type="caution">
    <text evidence="2">The sequence shown here is derived from an EMBL/GenBank/DDBJ whole genome shotgun (WGS) entry which is preliminary data.</text>
</comment>
<keyword evidence="1" id="KW-0812">Transmembrane</keyword>
<feature type="transmembrane region" description="Helical" evidence="1">
    <location>
        <begin position="44"/>
        <end position="65"/>
    </location>
</feature>
<protein>
    <submittedName>
        <fullName evidence="2">Uncharacterized protein</fullName>
    </submittedName>
</protein>
<gene>
    <name evidence="2" type="ORF">GCM10009539_70760</name>
</gene>
<keyword evidence="1" id="KW-0472">Membrane</keyword>
<feature type="transmembrane region" description="Helical" evidence="1">
    <location>
        <begin position="173"/>
        <end position="193"/>
    </location>
</feature>
<feature type="transmembrane region" description="Helical" evidence="1">
    <location>
        <begin position="77"/>
        <end position="98"/>
    </location>
</feature>
<proteinExistence type="predicted"/>